<evidence type="ECO:0000256" key="1">
    <source>
        <dbReference type="SAM" id="Phobius"/>
    </source>
</evidence>
<dbReference type="Pfam" id="PF01757">
    <property type="entry name" value="Acyl_transf_3"/>
    <property type="match status" value="1"/>
</dbReference>
<protein>
    <recommendedName>
        <fullName evidence="2">Acyltransferase 3 domain-containing protein</fullName>
    </recommendedName>
</protein>
<feature type="transmembrane region" description="Helical" evidence="1">
    <location>
        <begin position="124"/>
        <end position="144"/>
    </location>
</feature>
<dbReference type="InterPro" id="IPR002656">
    <property type="entry name" value="Acyl_transf_3_dom"/>
</dbReference>
<keyword evidence="1" id="KW-0812">Transmembrane</keyword>
<accession>A0A7R9L2D6</accession>
<dbReference type="EMBL" id="CAJPIZ010013042">
    <property type="protein sequence ID" value="CAG2114033.1"/>
    <property type="molecule type" value="Genomic_DNA"/>
</dbReference>
<sequence length="318" mass="36467">MDYIYNDDDNQLGRLSLIVKSFSPQRNLSDFFADKQQPKSDDFVDLSYFDFLKSYIIERFTLVSVKHMTTLTLGADFASQIMMNAAVFIELVFFMSGTLAAISGLKYFESRHKVPFSLYIISRAVRVVPVLLITIAFNILFVYLGSGPTFKYYYDDQIANCDRALWQNLLFIHNWYPVPEQCAYSTWFISAEMQLFLLSYFGLTLLAKRCKYGVIYSAFFIALGMIVPGILTAYYNIPPPIIRTINEGILDEEQKAHIYHCSTYSHLTEYFMGLLTGPAKIFTIFQYLGNKRLSKLCFAATMCQAEYILIGVPSKIKA</sequence>
<feature type="non-terminal residue" evidence="3">
    <location>
        <position position="318"/>
    </location>
</feature>
<dbReference type="GO" id="GO:0016747">
    <property type="term" value="F:acyltransferase activity, transferring groups other than amino-acyl groups"/>
    <property type="evidence" value="ECO:0007669"/>
    <property type="project" value="InterPro"/>
</dbReference>
<feature type="domain" description="Acyltransferase 3" evidence="2">
    <location>
        <begin position="93"/>
        <end position="288"/>
    </location>
</feature>
<proteinExistence type="predicted"/>
<feature type="transmembrane region" description="Helical" evidence="1">
    <location>
        <begin position="81"/>
        <end position="103"/>
    </location>
</feature>
<keyword evidence="1" id="KW-1133">Transmembrane helix</keyword>
<feature type="transmembrane region" description="Helical" evidence="1">
    <location>
        <begin position="184"/>
        <end position="207"/>
    </location>
</feature>
<dbReference type="EMBL" id="OC867617">
    <property type="protein sequence ID" value="CAD7633603.1"/>
    <property type="molecule type" value="Genomic_DNA"/>
</dbReference>
<dbReference type="PANTHER" id="PTHR11161">
    <property type="entry name" value="O-ACYLTRANSFERASE"/>
    <property type="match status" value="1"/>
</dbReference>
<evidence type="ECO:0000313" key="3">
    <source>
        <dbReference type="EMBL" id="CAD7633603.1"/>
    </source>
</evidence>
<feature type="transmembrane region" description="Helical" evidence="1">
    <location>
        <begin position="214"/>
        <end position="235"/>
    </location>
</feature>
<dbReference type="AlphaFoldDB" id="A0A7R9L2D6"/>
<evidence type="ECO:0000259" key="2">
    <source>
        <dbReference type="Pfam" id="PF01757"/>
    </source>
</evidence>
<gene>
    <name evidence="3" type="ORF">OSB1V03_LOCUS14000</name>
</gene>
<reference evidence="3" key="1">
    <citation type="submission" date="2020-11" db="EMBL/GenBank/DDBJ databases">
        <authorList>
            <person name="Tran Van P."/>
        </authorList>
    </citation>
    <scope>NUCLEOTIDE SEQUENCE</scope>
</reference>
<dbReference type="Proteomes" id="UP000759131">
    <property type="component" value="Unassembled WGS sequence"/>
</dbReference>
<name>A0A7R9L2D6_9ACAR</name>
<keyword evidence="4" id="KW-1185">Reference proteome</keyword>
<dbReference type="InterPro" id="IPR052728">
    <property type="entry name" value="O2_lipid_transport_reg"/>
</dbReference>
<evidence type="ECO:0000313" key="4">
    <source>
        <dbReference type="Proteomes" id="UP000759131"/>
    </source>
</evidence>
<dbReference type="OrthoDB" id="6411378at2759"/>
<keyword evidence="1" id="KW-0472">Membrane</keyword>
<organism evidence="3">
    <name type="scientific">Medioppia subpectinata</name>
    <dbReference type="NCBI Taxonomy" id="1979941"/>
    <lineage>
        <taxon>Eukaryota</taxon>
        <taxon>Metazoa</taxon>
        <taxon>Ecdysozoa</taxon>
        <taxon>Arthropoda</taxon>
        <taxon>Chelicerata</taxon>
        <taxon>Arachnida</taxon>
        <taxon>Acari</taxon>
        <taxon>Acariformes</taxon>
        <taxon>Sarcoptiformes</taxon>
        <taxon>Oribatida</taxon>
        <taxon>Brachypylina</taxon>
        <taxon>Oppioidea</taxon>
        <taxon>Oppiidae</taxon>
        <taxon>Medioppia</taxon>
    </lineage>
</organism>
<dbReference type="PANTHER" id="PTHR11161:SF0">
    <property type="entry name" value="O-ACYLTRANSFERASE LIKE PROTEIN"/>
    <property type="match status" value="1"/>
</dbReference>